<proteinExistence type="predicted"/>
<organism evidence="2 3">
    <name type="scientific">Phytophthora ramorum</name>
    <name type="common">Sudden oak death agent</name>
    <dbReference type="NCBI Taxonomy" id="164328"/>
    <lineage>
        <taxon>Eukaryota</taxon>
        <taxon>Sar</taxon>
        <taxon>Stramenopiles</taxon>
        <taxon>Oomycota</taxon>
        <taxon>Peronosporomycetes</taxon>
        <taxon>Peronosporales</taxon>
        <taxon>Peronosporaceae</taxon>
        <taxon>Phytophthora</taxon>
    </lineage>
</organism>
<protein>
    <submittedName>
        <fullName evidence="2">Uncharacterized protein</fullName>
    </submittedName>
</protein>
<dbReference type="VEuPathDB" id="FungiDB:KRP23_13931"/>
<keyword evidence="3" id="KW-1185">Reference proteome</keyword>
<sequence length="444" mass="50981">MSHRQHSKYDMASLLGSDSSPLDQQPGDQQLPGLAFVLQQRSSQAAAQNSQPSGLQSPLNGLTVRVPIDPPAQCHKATKRRASECEDEDEKDTAVTTPTSKRCRGKWRKPTYLVRKEEKCELLEHIKELESQVSFLQNRTNIVAWQEKDRRQIETEINNNALRNSVRQHQLRVLSAQSALSELTHSVNNRCPIEAYIHLGRDWAKRTETLTSLRAQQCRDASELVEKRTQFMTEAREYTENAQFVDEAGDFCSIRFDITPLEGLTTVKDAFEFIQFHIKNMDTKPMNSKYTCTSEHGADKNIMHRRLIISEVEEVATETNFVMFSEQREPFDQGLMVMNFVDKDDLYPYRPQNCVRLDISGVMSLKSYRKRVATPKGEEKEEPAVVLTRWMLQKLRRTELPVPTHVLQTMRDRINDPGNAILRAVKDARSPLQLEPKDIKVLSV</sequence>
<feature type="compositionally biased region" description="Low complexity" evidence="1">
    <location>
        <begin position="17"/>
        <end position="51"/>
    </location>
</feature>
<reference evidence="2" key="2">
    <citation type="submission" date="2015-06" db="UniProtKB">
        <authorList>
            <consortium name="EnsemblProtists"/>
        </authorList>
    </citation>
    <scope>IDENTIFICATION</scope>
    <source>
        <strain evidence="2">Pr102</strain>
    </source>
</reference>
<dbReference type="RefSeq" id="XP_067738087.1">
    <property type="nucleotide sequence ID" value="XM_067884703.1"/>
</dbReference>
<accession>H3H3E1</accession>
<dbReference type="HOGENOM" id="CLU_036567_0_1_1"/>
<dbReference type="GeneID" id="94220493"/>
<dbReference type="OMA" id="RTNIVAW"/>
<dbReference type="Proteomes" id="UP000005238">
    <property type="component" value="Unassembled WGS sequence"/>
</dbReference>
<dbReference type="OrthoDB" id="116457at2759"/>
<dbReference type="EMBL" id="DS566130">
    <property type="status" value="NOT_ANNOTATED_CDS"/>
    <property type="molecule type" value="Genomic_DNA"/>
</dbReference>
<dbReference type="eggNOG" id="ENOG502SHPC">
    <property type="taxonomic scope" value="Eukaryota"/>
</dbReference>
<dbReference type="InParanoid" id="H3H3E1"/>
<feature type="region of interest" description="Disordered" evidence="1">
    <location>
        <begin position="1"/>
        <end position="100"/>
    </location>
</feature>
<evidence type="ECO:0000313" key="2">
    <source>
        <dbReference type="EnsemblProtists" id="Phyra85000"/>
    </source>
</evidence>
<dbReference type="AlphaFoldDB" id="H3H3E1"/>
<dbReference type="EnsemblProtists" id="Phyra85000">
    <property type="protein sequence ID" value="Phyra85000"/>
    <property type="gene ID" value="Phyra85000"/>
</dbReference>
<dbReference type="VEuPathDB" id="FungiDB:KRP22_4641"/>
<evidence type="ECO:0000256" key="1">
    <source>
        <dbReference type="SAM" id="MobiDB-lite"/>
    </source>
</evidence>
<name>H3H3E1_PHYRM</name>
<evidence type="ECO:0000313" key="3">
    <source>
        <dbReference type="Proteomes" id="UP000005238"/>
    </source>
</evidence>
<reference evidence="3" key="1">
    <citation type="journal article" date="2006" name="Science">
        <title>Phytophthora genome sequences uncover evolutionary origins and mechanisms of pathogenesis.</title>
        <authorList>
            <person name="Tyler B.M."/>
            <person name="Tripathy S."/>
            <person name="Zhang X."/>
            <person name="Dehal P."/>
            <person name="Jiang R.H."/>
            <person name="Aerts A."/>
            <person name="Arredondo F.D."/>
            <person name="Baxter L."/>
            <person name="Bensasson D."/>
            <person name="Beynon J.L."/>
            <person name="Chapman J."/>
            <person name="Damasceno C.M."/>
            <person name="Dorrance A.E."/>
            <person name="Dou D."/>
            <person name="Dickerman A.W."/>
            <person name="Dubchak I.L."/>
            <person name="Garbelotto M."/>
            <person name="Gijzen M."/>
            <person name="Gordon S.G."/>
            <person name="Govers F."/>
            <person name="Grunwald N.J."/>
            <person name="Huang W."/>
            <person name="Ivors K.L."/>
            <person name="Jones R.W."/>
            <person name="Kamoun S."/>
            <person name="Krampis K."/>
            <person name="Lamour K.H."/>
            <person name="Lee M.K."/>
            <person name="McDonald W.H."/>
            <person name="Medina M."/>
            <person name="Meijer H.J."/>
            <person name="Nordberg E.K."/>
            <person name="Maclean D.J."/>
            <person name="Ospina-Giraldo M.D."/>
            <person name="Morris P.F."/>
            <person name="Phuntumart V."/>
            <person name="Putnam N.H."/>
            <person name="Rash S."/>
            <person name="Rose J.K."/>
            <person name="Sakihama Y."/>
            <person name="Salamov A.A."/>
            <person name="Savidor A."/>
            <person name="Scheuring C.F."/>
            <person name="Smith B.M."/>
            <person name="Sobral B.W."/>
            <person name="Terry A."/>
            <person name="Torto-Alalibo T.A."/>
            <person name="Win J."/>
            <person name="Xu Z."/>
            <person name="Zhang H."/>
            <person name="Grigoriev I.V."/>
            <person name="Rokhsar D.S."/>
            <person name="Boore J.L."/>
        </authorList>
    </citation>
    <scope>NUCLEOTIDE SEQUENCE [LARGE SCALE GENOMIC DNA]</scope>
    <source>
        <strain evidence="3">Pr102</strain>
    </source>
</reference>